<dbReference type="Proteomes" id="UP001235343">
    <property type="component" value="Unassembled WGS sequence"/>
</dbReference>
<comment type="similarity">
    <text evidence="1">Belongs to the TolB family.</text>
</comment>
<feature type="transmembrane region" description="Helical" evidence="2">
    <location>
        <begin position="7"/>
        <end position="27"/>
    </location>
</feature>
<comment type="caution">
    <text evidence="3">The sequence shown here is derived from an EMBL/GenBank/DDBJ whole genome shotgun (WGS) entry which is preliminary data.</text>
</comment>
<keyword evidence="2" id="KW-0472">Membrane</keyword>
<keyword evidence="4" id="KW-1185">Reference proteome</keyword>
<evidence type="ECO:0000256" key="2">
    <source>
        <dbReference type="SAM" id="Phobius"/>
    </source>
</evidence>
<name>A0ABT7L8E6_9BACI</name>
<evidence type="ECO:0000313" key="4">
    <source>
        <dbReference type="Proteomes" id="UP001235343"/>
    </source>
</evidence>
<dbReference type="SUPFAM" id="SSF69304">
    <property type="entry name" value="Tricorn protease N-terminal domain"/>
    <property type="match status" value="1"/>
</dbReference>
<dbReference type="Pfam" id="PF07676">
    <property type="entry name" value="PD40"/>
    <property type="match status" value="1"/>
</dbReference>
<accession>A0ABT7L8E6</accession>
<keyword evidence="2" id="KW-1133">Transmembrane helix</keyword>
<dbReference type="InterPro" id="IPR011659">
    <property type="entry name" value="WD40"/>
</dbReference>
<gene>
    <name evidence="3" type="ORF">QQS35_10420</name>
</gene>
<sequence length="350" mass="39788">MKKKYTYIILAGLVTITICLIVVGFLFNKTENEKQNGLTEFFDVSTKGKVAFVSYTDGSPEIFIMEDDQSQSKSVVSMTNEKVILDVAFSSDGSQLAFISSEKEKENENENLSSVVHLLNIETKKIQELFTEETLITELEFSTDDNLFYLSAGTFENYSPIASERPHDFDIHHYDFENKSNYKITNLKKYSMESLKVSADGSSVYVQMFDDADAETADDIFDAHQRIFQIPVDDPANLSVVSDKSRNEDIYDFSFVPGTNTIIYQSVAKTGSDGVFEYELFTYNQETNTEEQLTFLGEYVSNPVIGPENDTLYFIVDKQFAKEDSDYKLYRSDLDGENVTPISVFETKKE</sequence>
<dbReference type="RefSeq" id="WP_285932011.1">
    <property type="nucleotide sequence ID" value="NZ_JASTZU010000034.1"/>
</dbReference>
<dbReference type="InterPro" id="IPR011042">
    <property type="entry name" value="6-blade_b-propeller_TolB-like"/>
</dbReference>
<protein>
    <submittedName>
        <fullName evidence="3">Uncharacterized protein</fullName>
    </submittedName>
</protein>
<dbReference type="EMBL" id="JASTZU010000034">
    <property type="protein sequence ID" value="MDL4840865.1"/>
    <property type="molecule type" value="Genomic_DNA"/>
</dbReference>
<organism evidence="3 4">
    <name type="scientific">Aquibacillus rhizosphaerae</name>
    <dbReference type="NCBI Taxonomy" id="3051431"/>
    <lineage>
        <taxon>Bacteria</taxon>
        <taxon>Bacillati</taxon>
        <taxon>Bacillota</taxon>
        <taxon>Bacilli</taxon>
        <taxon>Bacillales</taxon>
        <taxon>Bacillaceae</taxon>
        <taxon>Aquibacillus</taxon>
    </lineage>
</organism>
<proteinExistence type="inferred from homology"/>
<dbReference type="Gene3D" id="2.120.10.30">
    <property type="entry name" value="TolB, C-terminal domain"/>
    <property type="match status" value="2"/>
</dbReference>
<dbReference type="PANTHER" id="PTHR36842">
    <property type="entry name" value="PROTEIN TOLB HOMOLOG"/>
    <property type="match status" value="1"/>
</dbReference>
<keyword evidence="2" id="KW-0812">Transmembrane</keyword>
<evidence type="ECO:0000256" key="1">
    <source>
        <dbReference type="ARBA" id="ARBA00009820"/>
    </source>
</evidence>
<evidence type="ECO:0000313" key="3">
    <source>
        <dbReference type="EMBL" id="MDL4840865.1"/>
    </source>
</evidence>
<reference evidence="3 4" key="1">
    <citation type="submission" date="2023-06" db="EMBL/GenBank/DDBJ databases">
        <title>Aquibacillus rhizosphaerae LR5S19.</title>
        <authorList>
            <person name="Sun J.-Q."/>
        </authorList>
    </citation>
    <scope>NUCLEOTIDE SEQUENCE [LARGE SCALE GENOMIC DNA]</scope>
    <source>
        <strain evidence="3 4">LR5S19</strain>
    </source>
</reference>